<dbReference type="PROSITE" id="PS00134">
    <property type="entry name" value="TRYPSIN_HIS"/>
    <property type="match status" value="1"/>
</dbReference>
<dbReference type="InterPro" id="IPR018114">
    <property type="entry name" value="TRYPSIN_HIS"/>
</dbReference>
<dbReference type="STRING" id="407821.A0A087UX14"/>
<keyword evidence="6" id="KW-0732">Signal</keyword>
<dbReference type="SUPFAM" id="SSF50494">
    <property type="entry name" value="Trypsin-like serine proteases"/>
    <property type="match status" value="1"/>
</dbReference>
<dbReference type="InterPro" id="IPR043504">
    <property type="entry name" value="Peptidase_S1_PA_chymotrypsin"/>
</dbReference>
<dbReference type="InterPro" id="IPR009003">
    <property type="entry name" value="Peptidase_S1_PA"/>
</dbReference>
<keyword evidence="2" id="KW-0378">Hydrolase</keyword>
<dbReference type="Proteomes" id="UP000054359">
    <property type="component" value="Unassembled WGS sequence"/>
</dbReference>
<evidence type="ECO:0000256" key="3">
    <source>
        <dbReference type="ARBA" id="ARBA00022825"/>
    </source>
</evidence>
<evidence type="ECO:0000256" key="6">
    <source>
        <dbReference type="SAM" id="SignalP"/>
    </source>
</evidence>
<feature type="region of interest" description="Disordered" evidence="5">
    <location>
        <begin position="93"/>
        <end position="149"/>
    </location>
</feature>
<feature type="chain" id="PRO_5001831076" evidence="6">
    <location>
        <begin position="24"/>
        <end position="321"/>
    </location>
</feature>
<dbReference type="AlphaFoldDB" id="A0A087UX14"/>
<evidence type="ECO:0000313" key="9">
    <source>
        <dbReference type="Proteomes" id="UP000054359"/>
    </source>
</evidence>
<evidence type="ECO:0000256" key="5">
    <source>
        <dbReference type="SAM" id="MobiDB-lite"/>
    </source>
</evidence>
<feature type="domain" description="Peptidase S1" evidence="7">
    <location>
        <begin position="179"/>
        <end position="321"/>
    </location>
</feature>
<dbReference type="EMBL" id="KK122091">
    <property type="protein sequence ID" value="KFM81903.1"/>
    <property type="molecule type" value="Genomic_DNA"/>
</dbReference>
<name>A0A087UX14_STEMI</name>
<evidence type="ECO:0000256" key="1">
    <source>
        <dbReference type="ARBA" id="ARBA00022670"/>
    </source>
</evidence>
<dbReference type="GO" id="GO:0006508">
    <property type="term" value="P:proteolysis"/>
    <property type="evidence" value="ECO:0007669"/>
    <property type="project" value="UniProtKB-KW"/>
</dbReference>
<evidence type="ECO:0000259" key="7">
    <source>
        <dbReference type="PROSITE" id="PS50240"/>
    </source>
</evidence>
<dbReference type="Pfam" id="PF00089">
    <property type="entry name" value="Trypsin"/>
    <property type="match status" value="1"/>
</dbReference>
<dbReference type="InterPro" id="IPR001254">
    <property type="entry name" value="Trypsin_dom"/>
</dbReference>
<keyword evidence="4" id="KW-1015">Disulfide bond</keyword>
<dbReference type="PANTHER" id="PTHR24252">
    <property type="entry name" value="ACROSIN-RELATED"/>
    <property type="match status" value="1"/>
</dbReference>
<evidence type="ECO:0000256" key="4">
    <source>
        <dbReference type="ARBA" id="ARBA00023157"/>
    </source>
</evidence>
<feature type="non-terminal residue" evidence="8">
    <location>
        <position position="321"/>
    </location>
</feature>
<feature type="signal peptide" evidence="6">
    <location>
        <begin position="1"/>
        <end position="23"/>
    </location>
</feature>
<sequence>MKISLRILPFLLFMLFIIHISDSIEEEEDEEDSGELSRTFRLQGSDRPCSYRRRQGFCKKRSNCKRPTRHTCRIGLDPIVCCLDERKVPTTIRTTLPPKTRRPSQPKPKPDNIRGIDLTFPGCGTRSPKDPDADKVANNADTSGRRRGGLFSRRLGKRSILNPAYIGLSRRRRNVQHVIVGGVAAVENSWPWMVAIFKEPFPGGTKRFLCGASLISRQYVLTAAHCFDGERGNIDPSKFSVVVGSHTTKDGVEYAVENILVHPEYQNRQYYNDITLIRLKEEVKLGKKVYPVCVPSDGLRAKIRTDLNNVTVTGWGDTSFG</sequence>
<keyword evidence="3" id="KW-0720">Serine protease</keyword>
<reference evidence="8 9" key="1">
    <citation type="submission" date="2013-11" db="EMBL/GenBank/DDBJ databases">
        <title>Genome sequencing of Stegodyphus mimosarum.</title>
        <authorList>
            <person name="Bechsgaard J."/>
        </authorList>
    </citation>
    <scope>NUCLEOTIDE SEQUENCE [LARGE SCALE GENOMIC DNA]</scope>
</reference>
<dbReference type="OMA" id="LSQYTKW"/>
<dbReference type="GO" id="GO:0004252">
    <property type="term" value="F:serine-type endopeptidase activity"/>
    <property type="evidence" value="ECO:0007669"/>
    <property type="project" value="InterPro"/>
</dbReference>
<dbReference type="CDD" id="cd00190">
    <property type="entry name" value="Tryp_SPc"/>
    <property type="match status" value="1"/>
</dbReference>
<gene>
    <name evidence="8" type="ORF">X975_04630</name>
</gene>
<proteinExistence type="predicted"/>
<evidence type="ECO:0000313" key="8">
    <source>
        <dbReference type="EMBL" id="KFM81903.1"/>
    </source>
</evidence>
<keyword evidence="9" id="KW-1185">Reference proteome</keyword>
<dbReference type="InterPro" id="IPR001314">
    <property type="entry name" value="Peptidase_S1A"/>
</dbReference>
<accession>A0A087UX14</accession>
<dbReference type="FunFam" id="2.40.10.10:FF:000060">
    <property type="entry name" value="Acrosin"/>
    <property type="match status" value="1"/>
</dbReference>
<evidence type="ECO:0000256" key="2">
    <source>
        <dbReference type="ARBA" id="ARBA00022801"/>
    </source>
</evidence>
<dbReference type="Gene3D" id="2.40.10.10">
    <property type="entry name" value="Trypsin-like serine proteases"/>
    <property type="match status" value="1"/>
</dbReference>
<dbReference type="OrthoDB" id="6436782at2759"/>
<protein>
    <submittedName>
        <fullName evidence="8">Clotting factor B</fullName>
    </submittedName>
</protein>
<keyword evidence="1" id="KW-0645">Protease</keyword>
<organism evidence="8 9">
    <name type="scientific">Stegodyphus mimosarum</name>
    <name type="common">African social velvet spider</name>
    <dbReference type="NCBI Taxonomy" id="407821"/>
    <lineage>
        <taxon>Eukaryota</taxon>
        <taxon>Metazoa</taxon>
        <taxon>Ecdysozoa</taxon>
        <taxon>Arthropoda</taxon>
        <taxon>Chelicerata</taxon>
        <taxon>Arachnida</taxon>
        <taxon>Araneae</taxon>
        <taxon>Araneomorphae</taxon>
        <taxon>Entelegynae</taxon>
        <taxon>Eresoidea</taxon>
        <taxon>Eresidae</taxon>
        <taxon>Stegodyphus</taxon>
    </lineage>
</organism>
<dbReference type="SMART" id="SM00020">
    <property type="entry name" value="Tryp_SPc"/>
    <property type="match status" value="1"/>
</dbReference>
<dbReference type="PRINTS" id="PR00722">
    <property type="entry name" value="CHYMOTRYPSIN"/>
</dbReference>
<dbReference type="PROSITE" id="PS50240">
    <property type="entry name" value="TRYPSIN_DOM"/>
    <property type="match status" value="1"/>
</dbReference>
<dbReference type="PANTHER" id="PTHR24252:SF7">
    <property type="entry name" value="HYALIN"/>
    <property type="match status" value="1"/>
</dbReference>